<dbReference type="Gene3D" id="3.20.20.60">
    <property type="entry name" value="Phosphoenolpyruvate-binding domains"/>
    <property type="match status" value="1"/>
</dbReference>
<dbReference type="PANTHER" id="PTHR32308">
    <property type="entry name" value="LYASE BETA SUBUNIT, PUTATIVE (AFU_ORTHOLOGUE AFUA_4G13030)-RELATED"/>
    <property type="match status" value="1"/>
</dbReference>
<dbReference type="Proteomes" id="UP000295030">
    <property type="component" value="Unassembled WGS sequence"/>
</dbReference>
<comment type="similarity">
    <text evidence="2">Belongs to the HpcH/HpaI aldolase family.</text>
</comment>
<dbReference type="AlphaFoldDB" id="A0A4R1HSR6"/>
<organism evidence="8 9">
    <name type="scientific">Ancylobacter aquaticus</name>
    <dbReference type="NCBI Taxonomy" id="100"/>
    <lineage>
        <taxon>Bacteria</taxon>
        <taxon>Pseudomonadati</taxon>
        <taxon>Pseudomonadota</taxon>
        <taxon>Alphaproteobacteria</taxon>
        <taxon>Hyphomicrobiales</taxon>
        <taxon>Xanthobacteraceae</taxon>
        <taxon>Ancylobacter</taxon>
    </lineage>
</organism>
<dbReference type="PIRSF" id="PIRSF015582">
    <property type="entry name" value="Cit_lyase_B"/>
    <property type="match status" value="1"/>
</dbReference>
<evidence type="ECO:0000256" key="5">
    <source>
        <dbReference type="PIRSR" id="PIRSR015582-1"/>
    </source>
</evidence>
<evidence type="ECO:0000256" key="2">
    <source>
        <dbReference type="ARBA" id="ARBA00005568"/>
    </source>
</evidence>
<comment type="caution">
    <text evidence="8">The sequence shown here is derived from an EMBL/GenBank/DDBJ whole genome shotgun (WGS) entry which is preliminary data.</text>
</comment>
<dbReference type="InterPro" id="IPR011206">
    <property type="entry name" value="Citrate_lyase_beta/mcl1/mcl2"/>
</dbReference>
<protein>
    <submittedName>
        <fullName evidence="8">Citrate lyase subunit beta/citryl-CoA lyase</fullName>
    </submittedName>
</protein>
<dbReference type="GO" id="GO:0000287">
    <property type="term" value="F:magnesium ion binding"/>
    <property type="evidence" value="ECO:0007669"/>
    <property type="project" value="TreeGrafter"/>
</dbReference>
<feature type="binding site" evidence="6">
    <location>
        <position position="164"/>
    </location>
    <ligand>
        <name>Mg(2+)</name>
        <dbReference type="ChEBI" id="CHEBI:18420"/>
    </ligand>
</feature>
<dbReference type="GO" id="GO:0016829">
    <property type="term" value="F:lyase activity"/>
    <property type="evidence" value="ECO:0007669"/>
    <property type="project" value="UniProtKB-KW"/>
</dbReference>
<evidence type="ECO:0000259" key="7">
    <source>
        <dbReference type="Pfam" id="PF03328"/>
    </source>
</evidence>
<keyword evidence="8" id="KW-0456">Lyase</keyword>
<evidence type="ECO:0000256" key="3">
    <source>
        <dbReference type="ARBA" id="ARBA00022723"/>
    </source>
</evidence>
<dbReference type="RefSeq" id="WP_131836806.1">
    <property type="nucleotide sequence ID" value="NZ_SMFY01000003.1"/>
</dbReference>
<gene>
    <name evidence="8" type="ORF">EV667_3748</name>
</gene>
<evidence type="ECO:0000313" key="9">
    <source>
        <dbReference type="Proteomes" id="UP000295030"/>
    </source>
</evidence>
<reference evidence="8 9" key="1">
    <citation type="submission" date="2019-03" db="EMBL/GenBank/DDBJ databases">
        <title>Genomic Encyclopedia of Type Strains, Phase IV (KMG-IV): sequencing the most valuable type-strain genomes for metagenomic binning, comparative biology and taxonomic classification.</title>
        <authorList>
            <person name="Goeker M."/>
        </authorList>
    </citation>
    <scope>NUCLEOTIDE SEQUENCE [LARGE SCALE GENOMIC DNA]</scope>
    <source>
        <strain evidence="8 9">DSM 101</strain>
    </source>
</reference>
<evidence type="ECO:0000313" key="8">
    <source>
        <dbReference type="EMBL" id="TCK23905.1"/>
    </source>
</evidence>
<accession>A0A4R1HSR6</accession>
<keyword evidence="3 6" id="KW-0479">Metal-binding</keyword>
<dbReference type="OrthoDB" id="9800547at2"/>
<dbReference type="EMBL" id="SMFY01000003">
    <property type="protein sequence ID" value="TCK23905.1"/>
    <property type="molecule type" value="Genomic_DNA"/>
</dbReference>
<name>A0A4R1HSR6_ANCAQ</name>
<feature type="binding site" evidence="5">
    <location>
        <position position="133"/>
    </location>
    <ligand>
        <name>substrate</name>
    </ligand>
</feature>
<dbReference type="Pfam" id="PF03328">
    <property type="entry name" value="HpcH_HpaI"/>
    <property type="match status" value="1"/>
</dbReference>
<evidence type="ECO:0000256" key="4">
    <source>
        <dbReference type="ARBA" id="ARBA00022842"/>
    </source>
</evidence>
<comment type="cofactor">
    <cofactor evidence="1">
        <name>Mg(2+)</name>
        <dbReference type="ChEBI" id="CHEBI:18420"/>
    </cofactor>
</comment>
<dbReference type="InterPro" id="IPR005000">
    <property type="entry name" value="Aldolase/citrate-lyase_domain"/>
</dbReference>
<dbReference type="PANTHER" id="PTHR32308:SF10">
    <property type="entry name" value="CITRATE LYASE SUBUNIT BETA"/>
    <property type="match status" value="1"/>
</dbReference>
<evidence type="ECO:0000256" key="1">
    <source>
        <dbReference type="ARBA" id="ARBA00001946"/>
    </source>
</evidence>
<keyword evidence="9" id="KW-1185">Reference proteome</keyword>
<keyword evidence="4 6" id="KW-0460">Magnesium</keyword>
<dbReference type="SUPFAM" id="SSF51621">
    <property type="entry name" value="Phosphoenolpyruvate/pyruvate domain"/>
    <property type="match status" value="1"/>
</dbReference>
<feature type="binding site" evidence="6">
    <location>
        <position position="133"/>
    </location>
    <ligand>
        <name>Mg(2+)</name>
        <dbReference type="ChEBI" id="CHEBI:18420"/>
    </ligand>
</feature>
<feature type="domain" description="HpcH/HpaI aldolase/citrate lyase" evidence="7">
    <location>
        <begin position="9"/>
        <end position="232"/>
    </location>
</feature>
<proteinExistence type="inferred from homology"/>
<dbReference type="InterPro" id="IPR015813">
    <property type="entry name" value="Pyrv/PenolPyrv_kinase-like_dom"/>
</dbReference>
<evidence type="ECO:0000256" key="6">
    <source>
        <dbReference type="PIRSR" id="PIRSR015582-2"/>
    </source>
</evidence>
<feature type="binding site" evidence="5">
    <location>
        <position position="70"/>
    </location>
    <ligand>
        <name>substrate</name>
    </ligand>
</feature>
<dbReference type="GO" id="GO:0006107">
    <property type="term" value="P:oxaloacetate metabolic process"/>
    <property type="evidence" value="ECO:0007669"/>
    <property type="project" value="TreeGrafter"/>
</dbReference>
<sequence>MSTPVRPRRSVLFMPGSNPRALEKARSLPADAIVIDLEDAVAPDAKAQARERVATTLGEGGFAPREVVVRTNGVDTPWFTQDLAMIAAASAKEEGPDAVLLPKVDDPETLLLVGRALEALGAAPSLRVWAMIETPIAVLRALDIALAAKNPGSRLAVLALGTNDLSKETGARIVPGRAPMASWLSHCVLAARAGGVGVLDAVWNDFRDVDGFARECREAADMGFDGKTLIHPDQIGPCNAAFSPRQEEVEAARALIALFDRPEHAGKGVVQVEGRMVERMHADIARKTVALADAIDRRN</sequence>
<dbReference type="InterPro" id="IPR040442">
    <property type="entry name" value="Pyrv_kinase-like_dom_sf"/>
</dbReference>